<evidence type="ECO:0000313" key="11">
    <source>
        <dbReference type="Proteomes" id="UP001597525"/>
    </source>
</evidence>
<keyword evidence="11" id="KW-1185">Reference proteome</keyword>
<dbReference type="Proteomes" id="UP001597525">
    <property type="component" value="Unassembled WGS sequence"/>
</dbReference>
<dbReference type="InterPro" id="IPR039421">
    <property type="entry name" value="Type_1_exporter"/>
</dbReference>
<dbReference type="PROSITE" id="PS50893">
    <property type="entry name" value="ABC_TRANSPORTER_2"/>
    <property type="match status" value="1"/>
</dbReference>
<keyword evidence="2 7" id="KW-0812">Transmembrane</keyword>
<keyword evidence="3" id="KW-0547">Nucleotide-binding</keyword>
<dbReference type="Pfam" id="PF00664">
    <property type="entry name" value="ABC_membrane"/>
    <property type="match status" value="1"/>
</dbReference>
<dbReference type="InterPro" id="IPR003593">
    <property type="entry name" value="AAA+_ATPase"/>
</dbReference>
<feature type="domain" description="ABC transmembrane type-1" evidence="9">
    <location>
        <begin position="28"/>
        <end position="310"/>
    </location>
</feature>
<evidence type="ECO:0000256" key="2">
    <source>
        <dbReference type="ARBA" id="ARBA00022692"/>
    </source>
</evidence>
<accession>A0ABW6BBI3</accession>
<evidence type="ECO:0000256" key="3">
    <source>
        <dbReference type="ARBA" id="ARBA00022741"/>
    </source>
</evidence>
<dbReference type="PANTHER" id="PTHR24221">
    <property type="entry name" value="ATP-BINDING CASSETTE SUB-FAMILY B"/>
    <property type="match status" value="1"/>
</dbReference>
<comment type="subcellular location">
    <subcellularLocation>
        <location evidence="1">Cell membrane</location>
        <topology evidence="1">Multi-pass membrane protein</topology>
    </subcellularLocation>
</comment>
<feature type="transmembrane region" description="Helical" evidence="7">
    <location>
        <begin position="283"/>
        <end position="301"/>
    </location>
</feature>
<evidence type="ECO:0000313" key="10">
    <source>
        <dbReference type="EMBL" id="MFD2966050.1"/>
    </source>
</evidence>
<dbReference type="InterPro" id="IPR003439">
    <property type="entry name" value="ABC_transporter-like_ATP-bd"/>
</dbReference>
<feature type="transmembrane region" description="Helical" evidence="7">
    <location>
        <begin position="72"/>
        <end position="98"/>
    </location>
</feature>
<evidence type="ECO:0000256" key="6">
    <source>
        <dbReference type="ARBA" id="ARBA00023136"/>
    </source>
</evidence>
<dbReference type="PROSITE" id="PS00211">
    <property type="entry name" value="ABC_TRANSPORTER_1"/>
    <property type="match status" value="1"/>
</dbReference>
<dbReference type="Gene3D" id="3.40.50.300">
    <property type="entry name" value="P-loop containing nucleotide triphosphate hydrolases"/>
    <property type="match status" value="1"/>
</dbReference>
<feature type="transmembrane region" description="Helical" evidence="7">
    <location>
        <begin position="169"/>
        <end position="187"/>
    </location>
</feature>
<evidence type="ECO:0000259" key="9">
    <source>
        <dbReference type="PROSITE" id="PS50929"/>
    </source>
</evidence>
<sequence>MTTDQPVKRKTGIARLLEIAGRRKLLLFLSCLLAILHALLSLVPYLMVYLILEGLTQQDINFPIIQQQLSYAVIAALCSMLLLFLSGVLSHVAAYNILYELRCYIAEKIGKLSMGFSSNRNSGAIKKVLSDDVERIEGFIAHQIPDFVKAIVLPLVTISYLFFQDWRLAAISFVPLFVLAVYIPIAYSSQSKVLIQRYHQSLEDMNAGIVEYVRAMPVMKIFRQSAETFDKYGQTVHRFDGFVRDWIKSSTPAFAVFMSFTSNALLPVLALGLYRYFGQDLSLPILLLFLILGTGYIKPLFALSNMSMQLSVINRGVAQIDALLDEEVPEEAPFQQRPVNYDVTFQDVSFSYDCSELVLRSLSFHSKQGTIVALVGPSGAGKSTVAQLLSRFWDVQKGKITIGGIDIRDYPTAQLMDIVSTVFQDSFMFQQSLLENIRMGMKKTDEEVVAAAKAAQIHSVIQALPHGYDTLFGESGVHLSGGEQQRIQLARAILKNSPILILDEATAFADPESEYSIQQALATLIANKTVFVIAHRLSTIVDADQILLIDKGELVAQGKHNELLENAPLYTRMWNAHQRAKEFAVTAQHTLKEGKNA</sequence>
<dbReference type="SMART" id="SM00382">
    <property type="entry name" value="AAA"/>
    <property type="match status" value="1"/>
</dbReference>
<evidence type="ECO:0000256" key="7">
    <source>
        <dbReference type="SAM" id="Phobius"/>
    </source>
</evidence>
<keyword evidence="6 7" id="KW-0472">Membrane</keyword>
<keyword evidence="4 10" id="KW-0067">ATP-binding</keyword>
<dbReference type="RefSeq" id="WP_320183844.1">
    <property type="nucleotide sequence ID" value="NZ_CP138332.1"/>
</dbReference>
<evidence type="ECO:0000256" key="4">
    <source>
        <dbReference type="ARBA" id="ARBA00022840"/>
    </source>
</evidence>
<organism evidence="10 11">
    <name type="scientific">Sphingobacterium bambusae</name>
    <dbReference type="NCBI Taxonomy" id="662858"/>
    <lineage>
        <taxon>Bacteria</taxon>
        <taxon>Pseudomonadati</taxon>
        <taxon>Bacteroidota</taxon>
        <taxon>Sphingobacteriia</taxon>
        <taxon>Sphingobacteriales</taxon>
        <taxon>Sphingobacteriaceae</taxon>
        <taxon>Sphingobacterium</taxon>
    </lineage>
</organism>
<evidence type="ECO:0000259" key="8">
    <source>
        <dbReference type="PROSITE" id="PS50893"/>
    </source>
</evidence>
<protein>
    <submittedName>
        <fullName evidence="10">ABC transporter ATP-binding protein</fullName>
    </submittedName>
</protein>
<dbReference type="InterPro" id="IPR017871">
    <property type="entry name" value="ABC_transporter-like_CS"/>
</dbReference>
<evidence type="ECO:0000256" key="5">
    <source>
        <dbReference type="ARBA" id="ARBA00022989"/>
    </source>
</evidence>
<feature type="transmembrane region" description="Helical" evidence="7">
    <location>
        <begin position="25"/>
        <end position="52"/>
    </location>
</feature>
<reference evidence="11" key="1">
    <citation type="journal article" date="2019" name="Int. J. Syst. Evol. Microbiol.">
        <title>The Global Catalogue of Microorganisms (GCM) 10K type strain sequencing project: providing services to taxonomists for standard genome sequencing and annotation.</title>
        <authorList>
            <consortium name="The Broad Institute Genomics Platform"/>
            <consortium name="The Broad Institute Genome Sequencing Center for Infectious Disease"/>
            <person name="Wu L."/>
            <person name="Ma J."/>
        </authorList>
    </citation>
    <scope>NUCLEOTIDE SEQUENCE [LARGE SCALE GENOMIC DNA]</scope>
    <source>
        <strain evidence="11">KCTC 22814</strain>
    </source>
</reference>
<gene>
    <name evidence="10" type="ORF">ACFS7Y_01565</name>
</gene>
<dbReference type="InterPro" id="IPR027417">
    <property type="entry name" value="P-loop_NTPase"/>
</dbReference>
<dbReference type="SUPFAM" id="SSF52540">
    <property type="entry name" value="P-loop containing nucleoside triphosphate hydrolases"/>
    <property type="match status" value="1"/>
</dbReference>
<dbReference type="PANTHER" id="PTHR24221:SF397">
    <property type="entry name" value="ABC TRANSPORTER, ATP-BINDING TRANSMEMBRANE PROTEIN"/>
    <property type="match status" value="1"/>
</dbReference>
<dbReference type="Gene3D" id="1.20.1560.10">
    <property type="entry name" value="ABC transporter type 1, transmembrane domain"/>
    <property type="match status" value="1"/>
</dbReference>
<name>A0ABW6BBI3_9SPHI</name>
<feature type="domain" description="ABC transporter" evidence="8">
    <location>
        <begin position="343"/>
        <end position="576"/>
    </location>
</feature>
<dbReference type="EMBL" id="JBHUPB010000003">
    <property type="protein sequence ID" value="MFD2966050.1"/>
    <property type="molecule type" value="Genomic_DNA"/>
</dbReference>
<dbReference type="Pfam" id="PF00005">
    <property type="entry name" value="ABC_tran"/>
    <property type="match status" value="1"/>
</dbReference>
<dbReference type="GO" id="GO:0005524">
    <property type="term" value="F:ATP binding"/>
    <property type="evidence" value="ECO:0007669"/>
    <property type="project" value="UniProtKB-KW"/>
</dbReference>
<feature type="transmembrane region" description="Helical" evidence="7">
    <location>
        <begin position="254"/>
        <end position="277"/>
    </location>
</feature>
<keyword evidence="5 7" id="KW-1133">Transmembrane helix</keyword>
<dbReference type="InterPro" id="IPR036640">
    <property type="entry name" value="ABC1_TM_sf"/>
</dbReference>
<comment type="caution">
    <text evidence="10">The sequence shown here is derived from an EMBL/GenBank/DDBJ whole genome shotgun (WGS) entry which is preliminary data.</text>
</comment>
<dbReference type="SUPFAM" id="SSF90123">
    <property type="entry name" value="ABC transporter transmembrane region"/>
    <property type="match status" value="1"/>
</dbReference>
<dbReference type="PROSITE" id="PS50929">
    <property type="entry name" value="ABC_TM1F"/>
    <property type="match status" value="1"/>
</dbReference>
<dbReference type="InterPro" id="IPR011527">
    <property type="entry name" value="ABC1_TM_dom"/>
</dbReference>
<evidence type="ECO:0000256" key="1">
    <source>
        <dbReference type="ARBA" id="ARBA00004651"/>
    </source>
</evidence>
<proteinExistence type="predicted"/>